<dbReference type="Proteomes" id="UP000287033">
    <property type="component" value="Unassembled WGS sequence"/>
</dbReference>
<name>A0A401T2L5_CHIPU</name>
<proteinExistence type="predicted"/>
<dbReference type="AlphaFoldDB" id="A0A401T2L5"/>
<accession>A0A401T2L5</accession>
<organism evidence="1 2">
    <name type="scientific">Chiloscyllium punctatum</name>
    <name type="common">Brownbanded bambooshark</name>
    <name type="synonym">Hemiscyllium punctatum</name>
    <dbReference type="NCBI Taxonomy" id="137246"/>
    <lineage>
        <taxon>Eukaryota</taxon>
        <taxon>Metazoa</taxon>
        <taxon>Chordata</taxon>
        <taxon>Craniata</taxon>
        <taxon>Vertebrata</taxon>
        <taxon>Chondrichthyes</taxon>
        <taxon>Elasmobranchii</taxon>
        <taxon>Galeomorphii</taxon>
        <taxon>Galeoidea</taxon>
        <taxon>Orectolobiformes</taxon>
        <taxon>Hemiscylliidae</taxon>
        <taxon>Chiloscyllium</taxon>
    </lineage>
</organism>
<gene>
    <name evidence="1" type="ORF">chiPu_0015368</name>
</gene>
<protein>
    <submittedName>
        <fullName evidence="1">Uncharacterized protein</fullName>
    </submittedName>
</protein>
<sequence>MLGCGTILRTFSRSGLCFELDQRTNVESTGARNWIFIQTNIYLQYVSPTRAFMILSEINFEHVFEEISVLSTRTAFLDNAPRRTVSRECRATTMLQR</sequence>
<evidence type="ECO:0000313" key="1">
    <source>
        <dbReference type="EMBL" id="GCC36868.1"/>
    </source>
</evidence>
<keyword evidence="2" id="KW-1185">Reference proteome</keyword>
<evidence type="ECO:0000313" key="2">
    <source>
        <dbReference type="Proteomes" id="UP000287033"/>
    </source>
</evidence>
<reference evidence="1 2" key="1">
    <citation type="journal article" date="2018" name="Nat. Ecol. Evol.">
        <title>Shark genomes provide insights into elasmobranch evolution and the origin of vertebrates.</title>
        <authorList>
            <person name="Hara Y"/>
            <person name="Yamaguchi K"/>
            <person name="Onimaru K"/>
            <person name="Kadota M"/>
            <person name="Koyanagi M"/>
            <person name="Keeley SD"/>
            <person name="Tatsumi K"/>
            <person name="Tanaka K"/>
            <person name="Motone F"/>
            <person name="Kageyama Y"/>
            <person name="Nozu R"/>
            <person name="Adachi N"/>
            <person name="Nishimura O"/>
            <person name="Nakagawa R"/>
            <person name="Tanegashima C"/>
            <person name="Kiyatake I"/>
            <person name="Matsumoto R"/>
            <person name="Murakumo K"/>
            <person name="Nishida K"/>
            <person name="Terakita A"/>
            <person name="Kuratani S"/>
            <person name="Sato K"/>
            <person name="Hyodo S Kuraku.S."/>
        </authorList>
    </citation>
    <scope>NUCLEOTIDE SEQUENCE [LARGE SCALE GENOMIC DNA]</scope>
</reference>
<comment type="caution">
    <text evidence="1">The sequence shown here is derived from an EMBL/GenBank/DDBJ whole genome shotgun (WGS) entry which is preliminary data.</text>
</comment>
<dbReference type="EMBL" id="BEZZ01000899">
    <property type="protein sequence ID" value="GCC36868.1"/>
    <property type="molecule type" value="Genomic_DNA"/>
</dbReference>